<keyword evidence="3" id="KW-1003">Cell membrane</keyword>
<evidence type="ECO:0000256" key="4">
    <source>
        <dbReference type="ARBA" id="ARBA00022692"/>
    </source>
</evidence>
<feature type="transmembrane region" description="Helical" evidence="7">
    <location>
        <begin position="7"/>
        <end position="30"/>
    </location>
</feature>
<keyword evidence="2 7" id="KW-0813">Transport</keyword>
<name>A0A1C1A5B3_9BACL</name>
<dbReference type="SUPFAM" id="SSF161098">
    <property type="entry name" value="MetI-like"/>
    <property type="match status" value="1"/>
</dbReference>
<dbReference type="PROSITE" id="PS50928">
    <property type="entry name" value="ABC_TM1"/>
    <property type="match status" value="1"/>
</dbReference>
<evidence type="ECO:0000313" key="9">
    <source>
        <dbReference type="EMBL" id="OCT15749.1"/>
    </source>
</evidence>
<dbReference type="GO" id="GO:0055085">
    <property type="term" value="P:transmembrane transport"/>
    <property type="evidence" value="ECO:0007669"/>
    <property type="project" value="InterPro"/>
</dbReference>
<dbReference type="STRING" id="512399.A8709_15520"/>
<protein>
    <submittedName>
        <fullName evidence="9">ABC transporter permease</fullName>
    </submittedName>
</protein>
<sequence length="289" mass="32438">MYPFHFVLGALILYGFLYVIPSLMGIYYSFTDWSQFNQGIHFVGLANYKAIFVEDNAGVHYVQYIFNTLKFTGITTVLKGVIALGLALLVNKGIRFKNIHRGLIFLPAILSFIVTGLVFKSILHPTTGLLNHLLTSIGLEGLAQSWLTDPSWVFTSIYAVDAWKGVGYLMTIFLAGLQTIPEEYYEAAEIDGARFWRKLFHVTFPLLMPAVMVTTVLSVLYGLRVFDIIYVLTNGGPGDLTDVLYTVVLKTFGYGYYAVGSALSSILFVFMIIIGYFMIQFMIKNEVEL</sequence>
<feature type="domain" description="ABC transmembrane type-1" evidence="8">
    <location>
        <begin position="65"/>
        <end position="278"/>
    </location>
</feature>
<evidence type="ECO:0000256" key="5">
    <source>
        <dbReference type="ARBA" id="ARBA00022989"/>
    </source>
</evidence>
<accession>A0A1C1A5B3</accession>
<feature type="transmembrane region" description="Helical" evidence="7">
    <location>
        <begin position="102"/>
        <end position="123"/>
    </location>
</feature>
<evidence type="ECO:0000256" key="6">
    <source>
        <dbReference type="ARBA" id="ARBA00023136"/>
    </source>
</evidence>
<evidence type="ECO:0000256" key="1">
    <source>
        <dbReference type="ARBA" id="ARBA00004651"/>
    </source>
</evidence>
<dbReference type="Pfam" id="PF00528">
    <property type="entry name" value="BPD_transp_1"/>
    <property type="match status" value="1"/>
</dbReference>
<dbReference type="Proteomes" id="UP000093309">
    <property type="component" value="Unassembled WGS sequence"/>
</dbReference>
<gene>
    <name evidence="9" type="ORF">A8709_15520</name>
</gene>
<feature type="transmembrane region" description="Helical" evidence="7">
    <location>
        <begin position="152"/>
        <end position="178"/>
    </location>
</feature>
<dbReference type="InterPro" id="IPR035906">
    <property type="entry name" value="MetI-like_sf"/>
</dbReference>
<comment type="subcellular location">
    <subcellularLocation>
        <location evidence="1 7">Cell membrane</location>
        <topology evidence="1 7">Multi-pass membrane protein</topology>
    </subcellularLocation>
</comment>
<evidence type="ECO:0000256" key="2">
    <source>
        <dbReference type="ARBA" id="ARBA00022448"/>
    </source>
</evidence>
<evidence type="ECO:0000313" key="10">
    <source>
        <dbReference type="Proteomes" id="UP000093309"/>
    </source>
</evidence>
<proteinExistence type="inferred from homology"/>
<dbReference type="Gene3D" id="1.10.3720.10">
    <property type="entry name" value="MetI-like"/>
    <property type="match status" value="1"/>
</dbReference>
<dbReference type="InterPro" id="IPR051393">
    <property type="entry name" value="ABC_transporter_permease"/>
</dbReference>
<keyword evidence="10" id="KW-1185">Reference proteome</keyword>
<evidence type="ECO:0000259" key="8">
    <source>
        <dbReference type="PROSITE" id="PS50928"/>
    </source>
</evidence>
<organism evidence="9 10">
    <name type="scientific">Paenibacillus pectinilyticus</name>
    <dbReference type="NCBI Taxonomy" id="512399"/>
    <lineage>
        <taxon>Bacteria</taxon>
        <taxon>Bacillati</taxon>
        <taxon>Bacillota</taxon>
        <taxon>Bacilli</taxon>
        <taxon>Bacillales</taxon>
        <taxon>Paenibacillaceae</taxon>
        <taxon>Paenibacillus</taxon>
    </lineage>
</organism>
<dbReference type="PANTHER" id="PTHR30193">
    <property type="entry name" value="ABC TRANSPORTER PERMEASE PROTEIN"/>
    <property type="match status" value="1"/>
</dbReference>
<feature type="transmembrane region" description="Helical" evidence="7">
    <location>
        <begin position="254"/>
        <end position="279"/>
    </location>
</feature>
<dbReference type="PANTHER" id="PTHR30193:SF37">
    <property type="entry name" value="INNER MEMBRANE ABC TRANSPORTER PERMEASE PROTEIN YCJO"/>
    <property type="match status" value="1"/>
</dbReference>
<dbReference type="AlphaFoldDB" id="A0A1C1A5B3"/>
<dbReference type="GO" id="GO:0005886">
    <property type="term" value="C:plasma membrane"/>
    <property type="evidence" value="ECO:0007669"/>
    <property type="project" value="UniProtKB-SubCell"/>
</dbReference>
<feature type="transmembrane region" description="Helical" evidence="7">
    <location>
        <begin position="71"/>
        <end position="90"/>
    </location>
</feature>
<keyword evidence="4 7" id="KW-0812">Transmembrane</keyword>
<evidence type="ECO:0000256" key="3">
    <source>
        <dbReference type="ARBA" id="ARBA00022475"/>
    </source>
</evidence>
<evidence type="ECO:0000256" key="7">
    <source>
        <dbReference type="RuleBase" id="RU363032"/>
    </source>
</evidence>
<reference evidence="10" key="1">
    <citation type="submission" date="2016-05" db="EMBL/GenBank/DDBJ databases">
        <title>Paenibacillus oryzae. sp. nov., isolated from the rice root.</title>
        <authorList>
            <person name="Zhang J."/>
            <person name="Zhang X."/>
        </authorList>
    </citation>
    <scope>NUCLEOTIDE SEQUENCE [LARGE SCALE GENOMIC DNA]</scope>
    <source>
        <strain evidence="10">KCTC13222</strain>
    </source>
</reference>
<dbReference type="InterPro" id="IPR000515">
    <property type="entry name" value="MetI-like"/>
</dbReference>
<feature type="transmembrane region" description="Helical" evidence="7">
    <location>
        <begin position="199"/>
        <end position="223"/>
    </location>
</feature>
<comment type="similarity">
    <text evidence="7">Belongs to the binding-protein-dependent transport system permease family.</text>
</comment>
<dbReference type="EMBL" id="LYPC01000014">
    <property type="protein sequence ID" value="OCT15749.1"/>
    <property type="molecule type" value="Genomic_DNA"/>
</dbReference>
<dbReference type="CDD" id="cd06261">
    <property type="entry name" value="TM_PBP2"/>
    <property type="match status" value="1"/>
</dbReference>
<comment type="caution">
    <text evidence="9">The sequence shown here is derived from an EMBL/GenBank/DDBJ whole genome shotgun (WGS) entry which is preliminary data.</text>
</comment>
<keyword evidence="6 7" id="KW-0472">Membrane</keyword>
<keyword evidence="5 7" id="KW-1133">Transmembrane helix</keyword>